<dbReference type="AlphaFoldDB" id="A0A6A6TRV7"/>
<organism evidence="4 5">
    <name type="scientific">Lophiostoma macrostomum CBS 122681</name>
    <dbReference type="NCBI Taxonomy" id="1314788"/>
    <lineage>
        <taxon>Eukaryota</taxon>
        <taxon>Fungi</taxon>
        <taxon>Dikarya</taxon>
        <taxon>Ascomycota</taxon>
        <taxon>Pezizomycotina</taxon>
        <taxon>Dothideomycetes</taxon>
        <taxon>Pleosporomycetidae</taxon>
        <taxon>Pleosporales</taxon>
        <taxon>Lophiostomataceae</taxon>
        <taxon>Lophiostoma</taxon>
    </lineage>
</organism>
<evidence type="ECO:0000259" key="3">
    <source>
        <dbReference type="Pfam" id="PF20497"/>
    </source>
</evidence>
<dbReference type="Proteomes" id="UP000799324">
    <property type="component" value="Unassembled WGS sequence"/>
</dbReference>
<accession>A0A6A6TRV7</accession>
<feature type="region of interest" description="Disordered" evidence="1">
    <location>
        <begin position="210"/>
        <end position="259"/>
    </location>
</feature>
<name>A0A6A6TRV7_9PLEO</name>
<evidence type="ECO:0000259" key="2">
    <source>
        <dbReference type="Pfam" id="PF08549"/>
    </source>
</evidence>
<gene>
    <name evidence="4" type="ORF">K491DRAFT_687078</name>
</gene>
<sequence length="675" mass="72976">MYAMNQNLNAGDPSGLVPPQILPHVHLVSSYRFPTLAALQPAQALEYLIKGPTIVKDTAAVAWTYFASPPPDGTVLLTWQPPRMGTHFASDGLVWADPEIAYDMNIRGYNLQVMVHKSGFQYPNEAFSTHARYRYHITQGPGHIDPSLWVVHYFTAEPANRIPSNTIATPRDMHGVLQGRAQLESAGQLIRKDFMLADRQNWPKVEFTRGAGAQQPPYYNPMQPGRPYNQPPPSKRARTNGQARPPVPPTMVADPSLDEEENSTQDFFDFLTPRDISLSRYRQHHEWMEEIFSSPYDVRKILPIDLGLGLMGELGGLTDGILDTPGGEHPPLSSKSRGNDYEVKPYQKLHPDDLKDFEARVEGYTQKKEAELEKLRATHANKMARLKRSRTYIRAERRLRDVARSGSAHSTDAADPVDSVVSELEASLGVAFDSKQEVVCVDKGGYMEQQAPPQKAQQINGNGPSNSNTDAGSAGLMDAIDAENSAASLLEQYGSNSLTGTPGASLSVPPISQPPSQAQSAVATPSAPVVDPSQSTALDIQATHEATNSGSDLLDLDVEMSGMTDPEGKGEGDWVVVDSADTTQPLVGNDLTHSATAVVADTAAATSGVDVGATASMFDTADFGSFDNLDTAGDALADYTNVDNLGLDLVDDSAFGDAFHGTEMHHGETPDGDNV</sequence>
<feature type="domain" description="SWI/SNF and RSC complexes subunit Ssr4 N-terminal" evidence="2">
    <location>
        <begin position="12"/>
        <end position="223"/>
    </location>
</feature>
<reference evidence="4" key="1">
    <citation type="journal article" date="2020" name="Stud. Mycol.">
        <title>101 Dothideomycetes genomes: a test case for predicting lifestyles and emergence of pathogens.</title>
        <authorList>
            <person name="Haridas S."/>
            <person name="Albert R."/>
            <person name="Binder M."/>
            <person name="Bloem J."/>
            <person name="Labutti K."/>
            <person name="Salamov A."/>
            <person name="Andreopoulos B."/>
            <person name="Baker S."/>
            <person name="Barry K."/>
            <person name="Bills G."/>
            <person name="Bluhm B."/>
            <person name="Cannon C."/>
            <person name="Castanera R."/>
            <person name="Culley D."/>
            <person name="Daum C."/>
            <person name="Ezra D."/>
            <person name="Gonzalez J."/>
            <person name="Henrissat B."/>
            <person name="Kuo A."/>
            <person name="Liang C."/>
            <person name="Lipzen A."/>
            <person name="Lutzoni F."/>
            <person name="Magnuson J."/>
            <person name="Mondo S."/>
            <person name="Nolan M."/>
            <person name="Ohm R."/>
            <person name="Pangilinan J."/>
            <person name="Park H.-J."/>
            <person name="Ramirez L."/>
            <person name="Alfaro M."/>
            <person name="Sun H."/>
            <person name="Tritt A."/>
            <person name="Yoshinaga Y."/>
            <person name="Zwiers L.-H."/>
            <person name="Turgeon B."/>
            <person name="Goodwin S."/>
            <person name="Spatafora J."/>
            <person name="Crous P."/>
            <person name="Grigoriev I."/>
        </authorList>
    </citation>
    <scope>NUCLEOTIDE SEQUENCE</scope>
    <source>
        <strain evidence="4">CBS 122681</strain>
    </source>
</reference>
<protein>
    <submittedName>
        <fullName evidence="4">DUF1750-domain-containing protein</fullName>
    </submittedName>
</protein>
<feature type="compositionally biased region" description="Low complexity" evidence="1">
    <location>
        <begin position="505"/>
        <end position="533"/>
    </location>
</feature>
<feature type="region of interest" description="Disordered" evidence="1">
    <location>
        <begin position="500"/>
        <end position="533"/>
    </location>
</feature>
<evidence type="ECO:0000256" key="1">
    <source>
        <dbReference type="SAM" id="MobiDB-lite"/>
    </source>
</evidence>
<dbReference type="OrthoDB" id="5321006at2759"/>
<dbReference type="Pfam" id="PF20497">
    <property type="entry name" value="SWI-SNF_Ssr4_C"/>
    <property type="match status" value="1"/>
</dbReference>
<proteinExistence type="predicted"/>
<feature type="region of interest" description="Disordered" evidence="1">
    <location>
        <begin position="450"/>
        <end position="474"/>
    </location>
</feature>
<dbReference type="InterPro" id="IPR046464">
    <property type="entry name" value="SWI-SNF_Ssr4_C"/>
</dbReference>
<keyword evidence="5" id="KW-1185">Reference proteome</keyword>
<feature type="compositionally biased region" description="Polar residues" evidence="1">
    <location>
        <begin position="451"/>
        <end position="471"/>
    </location>
</feature>
<dbReference type="GO" id="GO:0006338">
    <property type="term" value="P:chromatin remodeling"/>
    <property type="evidence" value="ECO:0007669"/>
    <property type="project" value="InterPro"/>
</dbReference>
<dbReference type="InterPro" id="IPR013859">
    <property type="entry name" value="Ssr4_N"/>
</dbReference>
<evidence type="ECO:0000313" key="5">
    <source>
        <dbReference type="Proteomes" id="UP000799324"/>
    </source>
</evidence>
<feature type="domain" description="SWI/SNF and RSC complexes subunit Ssr4 C-terminal" evidence="3">
    <location>
        <begin position="258"/>
        <end position="666"/>
    </location>
</feature>
<dbReference type="Pfam" id="PF08549">
    <property type="entry name" value="SWI-SNF_Ssr4_N"/>
    <property type="match status" value="1"/>
</dbReference>
<dbReference type="EMBL" id="MU004292">
    <property type="protein sequence ID" value="KAF2661673.1"/>
    <property type="molecule type" value="Genomic_DNA"/>
</dbReference>
<evidence type="ECO:0000313" key="4">
    <source>
        <dbReference type="EMBL" id="KAF2661673.1"/>
    </source>
</evidence>